<dbReference type="InterPro" id="IPR015943">
    <property type="entry name" value="WD40/YVTN_repeat-like_dom_sf"/>
</dbReference>
<dbReference type="RefSeq" id="WP_226934875.1">
    <property type="nucleotide sequence ID" value="NZ_JACDXX010000006.1"/>
</dbReference>
<dbReference type="Proteomes" id="UP001198571">
    <property type="component" value="Unassembled WGS sequence"/>
</dbReference>
<dbReference type="SUPFAM" id="SSF50998">
    <property type="entry name" value="Quinoprotein alcohol dehydrogenase-like"/>
    <property type="match status" value="1"/>
</dbReference>
<dbReference type="PROSITE" id="PS51257">
    <property type="entry name" value="PROKAR_LIPOPROTEIN"/>
    <property type="match status" value="1"/>
</dbReference>
<dbReference type="InterPro" id="IPR002372">
    <property type="entry name" value="PQQ_rpt_dom"/>
</dbReference>
<dbReference type="SMART" id="SM00564">
    <property type="entry name" value="PQQ"/>
    <property type="match status" value="6"/>
</dbReference>
<protein>
    <submittedName>
        <fullName evidence="2">PQQ-binding-like beta-propeller repeat protein</fullName>
    </submittedName>
</protein>
<evidence type="ECO:0000313" key="2">
    <source>
        <dbReference type="EMBL" id="MCB5409969.1"/>
    </source>
</evidence>
<proteinExistence type="predicted"/>
<dbReference type="InterPro" id="IPR011047">
    <property type="entry name" value="Quinoprotein_ADH-like_sf"/>
</dbReference>
<feature type="domain" description="Pyrrolo-quinoline quinone repeat" evidence="1">
    <location>
        <begin position="123"/>
        <end position="358"/>
    </location>
</feature>
<reference evidence="2 3" key="1">
    <citation type="submission" date="2020-07" db="EMBL/GenBank/DDBJ databases">
        <title>Pseudogemmobacter sp. nov., isolated from poultry manure in Taiwan.</title>
        <authorList>
            <person name="Lin S.-Y."/>
            <person name="Tang Y.-S."/>
            <person name="Young C.-C."/>
        </authorList>
    </citation>
    <scope>NUCLEOTIDE SEQUENCE [LARGE SCALE GENOMIC DNA]</scope>
    <source>
        <strain evidence="2 3">CC-YST710</strain>
    </source>
</reference>
<feature type="domain" description="Pyrrolo-quinoline quinone repeat" evidence="1">
    <location>
        <begin position="377"/>
        <end position="440"/>
    </location>
</feature>
<organism evidence="2 3">
    <name type="scientific">Pseudogemmobacter faecipullorum</name>
    <dbReference type="NCBI Taxonomy" id="2755041"/>
    <lineage>
        <taxon>Bacteria</taxon>
        <taxon>Pseudomonadati</taxon>
        <taxon>Pseudomonadota</taxon>
        <taxon>Alphaproteobacteria</taxon>
        <taxon>Rhodobacterales</taxon>
        <taxon>Paracoccaceae</taxon>
        <taxon>Pseudogemmobacter</taxon>
    </lineage>
</organism>
<dbReference type="Gene3D" id="2.130.10.10">
    <property type="entry name" value="YVTN repeat-like/Quinoprotein amine dehydrogenase"/>
    <property type="match status" value="1"/>
</dbReference>
<comment type="caution">
    <text evidence="2">The sequence shown here is derived from an EMBL/GenBank/DDBJ whole genome shotgun (WGS) entry which is preliminary data.</text>
</comment>
<gene>
    <name evidence="2" type="ORF">H0485_08145</name>
</gene>
<evidence type="ECO:0000313" key="3">
    <source>
        <dbReference type="Proteomes" id="UP001198571"/>
    </source>
</evidence>
<name>A0ABS8CKQ1_9RHOB</name>
<dbReference type="PANTHER" id="PTHR34512">
    <property type="entry name" value="CELL SURFACE PROTEIN"/>
    <property type="match status" value="1"/>
</dbReference>
<sequence length="441" mass="44552">MKRISWLTSAVAGMALLAACGEREVILQGERIGVRDVLEGSASNDATPVRGSAAISLPGQVNNADWAQRGGNVRHAAPHAALRAAPALAWATNIGEGSSRRNRISAAPVVAGGRAFTLDAAMVVSAVSTGGALLWQSDLTPSTDRGGRVSGGGLAAEGGRIYAATAYGEVIAMDGATGAIAWRQRVDAPVHGAPAVADGMVYVNGRNGSAWAMNASDGKVAWQVTGTPAVAGWLGSAAPTVGERSVIFPSVSGDLMAVLKIGGGNKIWQKSMAGRRPGVAYAEAQDVTGDAALVGGTLYAGTGAGRTVAMDAASGERIWSAEEGALGPMAIAGGSLFLVSDEARLARLDAASGKVIWAVALPYFDAEKVKKRKAITAHYGPVLAGGRLWVASSDGVLRGFSPQDGSLTASVEIPGGAASQPAVAGGTLYVVSNSGQLLAFR</sequence>
<dbReference type="EMBL" id="JACDXX010000006">
    <property type="protein sequence ID" value="MCB5409969.1"/>
    <property type="molecule type" value="Genomic_DNA"/>
</dbReference>
<dbReference type="PANTHER" id="PTHR34512:SF30">
    <property type="entry name" value="OUTER MEMBRANE PROTEIN ASSEMBLY FACTOR BAMB"/>
    <property type="match status" value="1"/>
</dbReference>
<dbReference type="Pfam" id="PF13360">
    <property type="entry name" value="PQQ_2"/>
    <property type="match status" value="2"/>
</dbReference>
<accession>A0ABS8CKQ1</accession>
<evidence type="ECO:0000259" key="1">
    <source>
        <dbReference type="Pfam" id="PF13360"/>
    </source>
</evidence>
<dbReference type="InterPro" id="IPR018391">
    <property type="entry name" value="PQQ_b-propeller_rpt"/>
</dbReference>
<keyword evidence="3" id="KW-1185">Reference proteome</keyword>